<evidence type="ECO:0000256" key="15">
    <source>
        <dbReference type="SAM" id="MobiDB-lite"/>
    </source>
</evidence>
<evidence type="ECO:0000256" key="5">
    <source>
        <dbReference type="ARBA" id="ARBA00022729"/>
    </source>
</evidence>
<sequence>MKHDWIVLFHLYSFLGLVILARGDREGTSASVTGVVGAIVDDSCRVGKEERVAIKMALQDFHKATNQSLIPHIRSSRRDPMQAALAARHLITRKGVQAILGPDTWEEMSLVAKVGTENQIPVLSLVNANPKWATELWPFLVQISPNKLNQMKAIAAIVQSWEWHQVNVLYEDNSLMINDVLPHLSSALREVGAEITRLVALPPFVSSSMTEEFERLKEGQCRVFIVHSSVEFALKLFEKAREMKMMEKDYVWITTDAITNLVHSFNASTFSSMQGVLGVKSYLREDEPHWQDFYHRFRKRFSSEYPKEYNYEPGIFAVQAYDATWTVALAMFRGNKKGGQELLKQIFKSDFHGVSRKIQLDDRRVAPEHIFQIINVVGKGYNELGFWSDQFGFSETISKNAIYNSSMRGLGQVFWPGGPWYIPKGWTIPTSSNPLIIGVPNNSLFKQFMNVEPGHDDHLGNSNHSVSGFAVNVFKAMLEKLPFYLPHYFVPFDGSYNELVKQIYLKKFDAVIGDVAIVAERYKHAEFTHPYTETGLVMVVPVRSKTSNKAWLFLKPFTVSMWVVIAAVNVYNGFVVWLIERNHCPDLKEGSLPNQIGTLFWLAFSTLFSLHGEKLHSNLSRMTMLVWLFVALVITQTYTANLTSMLTVQQLEPDVEALQSGNAMFGYCRGSYLESYLIEVLGYHKSKIRKFTSQEAYAQALDSREISAVFLEAPLAKLFLARYCRGFTILKPTYKVGGFGFAFPRGFPLLPSINEALLQVAESGTLRELEMNMLESEKCTEVETDSDSGPPSLSLKSFWTPNSLEANDGYNKTQNQ</sequence>
<dbReference type="SUPFAM" id="SSF53850">
    <property type="entry name" value="Periplasmic binding protein-like II"/>
    <property type="match status" value="1"/>
</dbReference>
<dbReference type="PANTHER" id="PTHR18966">
    <property type="entry name" value="IONOTROPIC GLUTAMATE RECEPTOR"/>
    <property type="match status" value="1"/>
</dbReference>
<keyword evidence="6 16" id="KW-1133">Transmembrane helix</keyword>
<dbReference type="PIRSF" id="PIRSF037090">
    <property type="entry name" value="Iontro_Glu-like_rcpt_pln"/>
    <property type="match status" value="1"/>
</dbReference>
<feature type="transmembrane region" description="Helical" evidence="16">
    <location>
        <begin position="622"/>
        <end position="640"/>
    </location>
</feature>
<dbReference type="Gene3D" id="3.40.190.10">
    <property type="entry name" value="Periplasmic binding protein-like II"/>
    <property type="match status" value="1"/>
</dbReference>
<keyword evidence="20" id="KW-1185">Reference proteome</keyword>
<name>A0A2P5AR26_PARAD</name>
<dbReference type="Proteomes" id="UP000237105">
    <property type="component" value="Unassembled WGS sequence"/>
</dbReference>
<evidence type="ECO:0000256" key="17">
    <source>
        <dbReference type="SAM" id="SignalP"/>
    </source>
</evidence>
<evidence type="ECO:0000256" key="6">
    <source>
        <dbReference type="ARBA" id="ARBA00022989"/>
    </source>
</evidence>
<accession>A0A2P5AR26</accession>
<dbReference type="AlphaFoldDB" id="A0A2P5AR26"/>
<evidence type="ECO:0000256" key="11">
    <source>
        <dbReference type="ARBA" id="ARBA00023286"/>
    </source>
</evidence>
<dbReference type="InterPro" id="IPR017103">
    <property type="entry name" value="Iontropic_Glu_rcpt_pln"/>
</dbReference>
<dbReference type="FunFam" id="3.40.50.2300:FF:000188">
    <property type="entry name" value="Glutamate receptor"/>
    <property type="match status" value="1"/>
</dbReference>
<dbReference type="CDD" id="cd19990">
    <property type="entry name" value="PBP1_GABAb_receptor_plant"/>
    <property type="match status" value="1"/>
</dbReference>
<comment type="similarity">
    <text evidence="2 13">Belongs to the glutamate-gated ion channel (TC 1.A.10.1) family.</text>
</comment>
<reference evidence="20" key="1">
    <citation type="submission" date="2016-06" db="EMBL/GenBank/DDBJ databases">
        <title>Parallel loss of symbiosis genes in relatives of nitrogen-fixing non-legume Parasponia.</title>
        <authorList>
            <person name="Van Velzen R."/>
            <person name="Holmer R."/>
            <person name="Bu F."/>
            <person name="Rutten L."/>
            <person name="Van Zeijl A."/>
            <person name="Liu W."/>
            <person name="Santuari L."/>
            <person name="Cao Q."/>
            <person name="Sharma T."/>
            <person name="Shen D."/>
            <person name="Roswanjaya Y."/>
            <person name="Wardhani T."/>
            <person name="Kalhor M.S."/>
            <person name="Jansen J."/>
            <person name="Van den Hoogen J."/>
            <person name="Gungor B."/>
            <person name="Hartog M."/>
            <person name="Hontelez J."/>
            <person name="Verver J."/>
            <person name="Yang W.-C."/>
            <person name="Schijlen E."/>
            <person name="Repin R."/>
            <person name="Schilthuizen M."/>
            <person name="Schranz E."/>
            <person name="Heidstra R."/>
            <person name="Miyata K."/>
            <person name="Fedorova E."/>
            <person name="Kohlen W."/>
            <person name="Bisseling T."/>
            <person name="Smit S."/>
            <person name="Geurts R."/>
        </authorList>
    </citation>
    <scope>NUCLEOTIDE SEQUENCE [LARGE SCALE GENOMIC DNA]</scope>
    <source>
        <strain evidence="20">cv. WU1-14</strain>
    </source>
</reference>
<feature type="transmembrane region" description="Helical" evidence="16">
    <location>
        <begin position="552"/>
        <end position="579"/>
    </location>
</feature>
<dbReference type="InterPro" id="IPR044440">
    <property type="entry name" value="GABAb_receptor_plant_PBP1"/>
</dbReference>
<evidence type="ECO:0000256" key="2">
    <source>
        <dbReference type="ARBA" id="ARBA00008685"/>
    </source>
</evidence>
<feature type="region of interest" description="Disordered" evidence="15">
    <location>
        <begin position="778"/>
        <end position="816"/>
    </location>
</feature>
<feature type="domain" description="Ionotropic glutamate receptor C-terminal" evidence="18">
    <location>
        <begin position="436"/>
        <end position="776"/>
    </location>
</feature>
<evidence type="ECO:0000256" key="13">
    <source>
        <dbReference type="PIRNR" id="PIRNR037090"/>
    </source>
</evidence>
<evidence type="ECO:0000256" key="3">
    <source>
        <dbReference type="ARBA" id="ARBA00022448"/>
    </source>
</evidence>
<dbReference type="FunFam" id="3.40.190.10:FF:000054">
    <property type="entry name" value="Glutamate receptor"/>
    <property type="match status" value="1"/>
</dbReference>
<evidence type="ECO:0000256" key="4">
    <source>
        <dbReference type="ARBA" id="ARBA00022692"/>
    </source>
</evidence>
<feature type="disulfide bond" evidence="14">
    <location>
        <begin position="724"/>
        <end position="779"/>
    </location>
</feature>
<comment type="caution">
    <text evidence="19">The sequence shown here is derived from an EMBL/GenBank/DDBJ whole genome shotgun (WGS) entry which is preliminary data.</text>
</comment>
<comment type="function">
    <text evidence="13">Glutamate-gated receptor that probably acts as non-selective cation channel.</text>
</comment>
<keyword evidence="11 13" id="KW-1071">Ligand-gated ion channel</keyword>
<comment type="subcellular location">
    <subcellularLocation>
        <location evidence="1">Membrane</location>
        <topology evidence="1">Multi-pass membrane protein</topology>
    </subcellularLocation>
</comment>
<dbReference type="GO" id="GO:0016020">
    <property type="term" value="C:membrane"/>
    <property type="evidence" value="ECO:0007669"/>
    <property type="project" value="UniProtKB-SubCell"/>
</dbReference>
<evidence type="ECO:0000256" key="1">
    <source>
        <dbReference type="ARBA" id="ARBA00004141"/>
    </source>
</evidence>
<evidence type="ECO:0000256" key="8">
    <source>
        <dbReference type="ARBA" id="ARBA00023136"/>
    </source>
</evidence>
<gene>
    <name evidence="19" type="ORF">PanWU01x14_308090</name>
</gene>
<dbReference type="CDD" id="cd13686">
    <property type="entry name" value="GluR_Plant"/>
    <property type="match status" value="1"/>
</dbReference>
<protein>
    <recommendedName>
        <fullName evidence="13">Glutamate receptor</fullName>
    </recommendedName>
</protein>
<keyword evidence="14" id="KW-1015">Disulfide bond</keyword>
<proteinExistence type="inferred from homology"/>
<dbReference type="Pfam" id="PF01094">
    <property type="entry name" value="ANF_receptor"/>
    <property type="match status" value="1"/>
</dbReference>
<keyword evidence="9 13" id="KW-0675">Receptor</keyword>
<dbReference type="Pfam" id="PF00060">
    <property type="entry name" value="Lig_chan"/>
    <property type="match status" value="1"/>
</dbReference>
<dbReference type="SMART" id="SM00079">
    <property type="entry name" value="PBPe"/>
    <property type="match status" value="1"/>
</dbReference>
<evidence type="ECO:0000256" key="10">
    <source>
        <dbReference type="ARBA" id="ARBA00023180"/>
    </source>
</evidence>
<keyword evidence="8 13" id="KW-0472">Membrane</keyword>
<evidence type="ECO:0000313" key="19">
    <source>
        <dbReference type="EMBL" id="PON38993.1"/>
    </source>
</evidence>
<evidence type="ECO:0000313" key="20">
    <source>
        <dbReference type="Proteomes" id="UP000237105"/>
    </source>
</evidence>
<keyword evidence="3 13" id="KW-0813">Transport</keyword>
<evidence type="ECO:0000256" key="9">
    <source>
        <dbReference type="ARBA" id="ARBA00023170"/>
    </source>
</evidence>
<feature type="compositionally biased region" description="Polar residues" evidence="15">
    <location>
        <begin position="787"/>
        <end position="816"/>
    </location>
</feature>
<organism evidence="19 20">
    <name type="scientific">Parasponia andersonii</name>
    <name type="common">Sponia andersonii</name>
    <dbReference type="NCBI Taxonomy" id="3476"/>
    <lineage>
        <taxon>Eukaryota</taxon>
        <taxon>Viridiplantae</taxon>
        <taxon>Streptophyta</taxon>
        <taxon>Embryophyta</taxon>
        <taxon>Tracheophyta</taxon>
        <taxon>Spermatophyta</taxon>
        <taxon>Magnoliopsida</taxon>
        <taxon>eudicotyledons</taxon>
        <taxon>Gunneridae</taxon>
        <taxon>Pentapetalae</taxon>
        <taxon>rosids</taxon>
        <taxon>fabids</taxon>
        <taxon>Rosales</taxon>
        <taxon>Cannabaceae</taxon>
        <taxon>Parasponia</taxon>
    </lineage>
</organism>
<keyword evidence="5 17" id="KW-0732">Signal</keyword>
<dbReference type="InterPro" id="IPR015683">
    <property type="entry name" value="Ionotropic_Glu_rcpt"/>
</dbReference>
<dbReference type="EMBL" id="JXTB01000478">
    <property type="protein sequence ID" value="PON38993.1"/>
    <property type="molecule type" value="Genomic_DNA"/>
</dbReference>
<feature type="signal peptide" evidence="17">
    <location>
        <begin position="1"/>
        <end position="23"/>
    </location>
</feature>
<dbReference type="SUPFAM" id="SSF53822">
    <property type="entry name" value="Periplasmic binding protein-like I"/>
    <property type="match status" value="1"/>
</dbReference>
<dbReference type="InterPro" id="IPR001828">
    <property type="entry name" value="ANF_lig-bd_rcpt"/>
</dbReference>
<evidence type="ECO:0000256" key="12">
    <source>
        <dbReference type="ARBA" id="ARBA00023303"/>
    </source>
</evidence>
<evidence type="ECO:0000256" key="7">
    <source>
        <dbReference type="ARBA" id="ARBA00023065"/>
    </source>
</evidence>
<evidence type="ECO:0000256" key="16">
    <source>
        <dbReference type="SAM" id="Phobius"/>
    </source>
</evidence>
<feature type="chain" id="PRO_5015203279" description="Glutamate receptor" evidence="17">
    <location>
        <begin position="24"/>
        <end position="816"/>
    </location>
</feature>
<dbReference type="InterPro" id="IPR001320">
    <property type="entry name" value="Iontro_rcpt_C"/>
</dbReference>
<dbReference type="Gene3D" id="1.10.287.70">
    <property type="match status" value="1"/>
</dbReference>
<evidence type="ECO:0000259" key="18">
    <source>
        <dbReference type="SMART" id="SM00079"/>
    </source>
</evidence>
<dbReference type="OrthoDB" id="5984008at2759"/>
<evidence type="ECO:0000256" key="14">
    <source>
        <dbReference type="PIRSR" id="PIRSR037090-50"/>
    </source>
</evidence>
<dbReference type="Gene3D" id="3.40.50.2300">
    <property type="match status" value="2"/>
</dbReference>
<keyword evidence="7 13" id="KW-0406">Ion transport</keyword>
<dbReference type="FunFam" id="1.10.287.70:FF:000172">
    <property type="entry name" value="Glutamate receptor"/>
    <property type="match status" value="1"/>
</dbReference>
<dbReference type="GO" id="GO:0015276">
    <property type="term" value="F:ligand-gated monoatomic ion channel activity"/>
    <property type="evidence" value="ECO:0007669"/>
    <property type="project" value="InterPro"/>
</dbReference>
<keyword evidence="4 16" id="KW-0812">Transmembrane</keyword>
<keyword evidence="10" id="KW-0325">Glycoprotein</keyword>
<keyword evidence="12 13" id="KW-0407">Ion channel</keyword>
<dbReference type="InterPro" id="IPR028082">
    <property type="entry name" value="Peripla_BP_I"/>
</dbReference>